<evidence type="ECO:0000313" key="3">
    <source>
        <dbReference type="Proteomes" id="UP000824120"/>
    </source>
</evidence>
<reference evidence="2 3" key="1">
    <citation type="submission" date="2020-09" db="EMBL/GenBank/DDBJ databases">
        <title>De no assembly of potato wild relative species, Solanum commersonii.</title>
        <authorList>
            <person name="Cho K."/>
        </authorList>
    </citation>
    <scope>NUCLEOTIDE SEQUENCE [LARGE SCALE GENOMIC DNA]</scope>
    <source>
        <strain evidence="2">LZ3.2</strain>
        <tissue evidence="2">Leaf</tissue>
    </source>
</reference>
<sequence length="110" mass="12651">MQTSKRSLWYAQGPRKNRNKCNVNRESTQKLKPTIPTKSHTTSTCHLLRNKQGPKQHLRPKIKASETINLRFAQSSNCLEEVIKSLQFIQNCFFLCQFAAAVTSPLQVNY</sequence>
<dbReference type="Proteomes" id="UP000824120">
    <property type="component" value="Chromosome 12"/>
</dbReference>
<dbReference type="AlphaFoldDB" id="A0A9J5W434"/>
<feature type="region of interest" description="Disordered" evidence="1">
    <location>
        <begin position="1"/>
        <end position="59"/>
    </location>
</feature>
<evidence type="ECO:0000313" key="2">
    <source>
        <dbReference type="EMBL" id="KAG5570048.1"/>
    </source>
</evidence>
<proteinExistence type="predicted"/>
<keyword evidence="3" id="KW-1185">Reference proteome</keyword>
<name>A0A9J5W434_SOLCO</name>
<gene>
    <name evidence="2" type="ORF">H5410_059814</name>
</gene>
<organism evidence="2 3">
    <name type="scientific">Solanum commersonii</name>
    <name type="common">Commerson's wild potato</name>
    <name type="synonym">Commerson's nightshade</name>
    <dbReference type="NCBI Taxonomy" id="4109"/>
    <lineage>
        <taxon>Eukaryota</taxon>
        <taxon>Viridiplantae</taxon>
        <taxon>Streptophyta</taxon>
        <taxon>Embryophyta</taxon>
        <taxon>Tracheophyta</taxon>
        <taxon>Spermatophyta</taxon>
        <taxon>Magnoliopsida</taxon>
        <taxon>eudicotyledons</taxon>
        <taxon>Gunneridae</taxon>
        <taxon>Pentapetalae</taxon>
        <taxon>asterids</taxon>
        <taxon>lamiids</taxon>
        <taxon>Solanales</taxon>
        <taxon>Solanaceae</taxon>
        <taxon>Solanoideae</taxon>
        <taxon>Solaneae</taxon>
        <taxon>Solanum</taxon>
    </lineage>
</organism>
<evidence type="ECO:0000256" key="1">
    <source>
        <dbReference type="SAM" id="MobiDB-lite"/>
    </source>
</evidence>
<feature type="compositionally biased region" description="Polar residues" evidence="1">
    <location>
        <begin position="36"/>
        <end position="45"/>
    </location>
</feature>
<feature type="compositionally biased region" description="Basic residues" evidence="1">
    <location>
        <begin position="48"/>
        <end position="59"/>
    </location>
</feature>
<protein>
    <submittedName>
        <fullName evidence="2">Uncharacterized protein</fullName>
    </submittedName>
</protein>
<dbReference type="EMBL" id="JACXVP010000012">
    <property type="protein sequence ID" value="KAG5570048.1"/>
    <property type="molecule type" value="Genomic_DNA"/>
</dbReference>
<comment type="caution">
    <text evidence="2">The sequence shown here is derived from an EMBL/GenBank/DDBJ whole genome shotgun (WGS) entry which is preliminary data.</text>
</comment>
<accession>A0A9J5W434</accession>